<keyword evidence="1" id="KW-1133">Transmembrane helix</keyword>
<feature type="transmembrane region" description="Helical" evidence="1">
    <location>
        <begin position="40"/>
        <end position="61"/>
    </location>
</feature>
<protein>
    <recommendedName>
        <fullName evidence="4">DUF4345 domain-containing protein</fullName>
    </recommendedName>
</protein>
<dbReference type="EMBL" id="RAWB01000057">
    <property type="protein sequence ID" value="RKH63914.1"/>
    <property type="molecule type" value="Genomic_DNA"/>
</dbReference>
<sequence length="130" mass="13632">MTRKTFLLLTSCIGLAVGTLALLVPGAVLAGKGVTPAPAPAIWVREVGVLLLALAAMAFLVRHHPDSPTMRTLLLGNALVHLGLFPIELAAWQAGVITRFGGIAPNSVVHGVLAAGFLFFARQVHTPKLR</sequence>
<keyword evidence="1" id="KW-0812">Transmembrane</keyword>
<reference evidence="3" key="1">
    <citation type="submission" date="2018-09" db="EMBL/GenBank/DDBJ databases">
        <authorList>
            <person name="Livingstone P.G."/>
            <person name="Whitworth D.E."/>
        </authorList>
    </citation>
    <scope>NUCLEOTIDE SEQUENCE [LARGE SCALE GENOMIC DNA]</scope>
    <source>
        <strain evidence="3">CA051B</strain>
    </source>
</reference>
<accession>A0A3A8QL79</accession>
<evidence type="ECO:0000313" key="3">
    <source>
        <dbReference type="Proteomes" id="UP000272888"/>
    </source>
</evidence>
<keyword evidence="3" id="KW-1185">Reference proteome</keyword>
<organism evidence="2 3">
    <name type="scientific">Corallococcus llansteffanensis</name>
    <dbReference type="NCBI Taxonomy" id="2316731"/>
    <lineage>
        <taxon>Bacteria</taxon>
        <taxon>Pseudomonadati</taxon>
        <taxon>Myxococcota</taxon>
        <taxon>Myxococcia</taxon>
        <taxon>Myxococcales</taxon>
        <taxon>Cystobacterineae</taxon>
        <taxon>Myxococcaceae</taxon>
        <taxon>Corallococcus</taxon>
    </lineage>
</organism>
<name>A0A3A8QL79_9BACT</name>
<keyword evidence="1" id="KW-0472">Membrane</keyword>
<feature type="transmembrane region" description="Helical" evidence="1">
    <location>
        <begin position="100"/>
        <end position="121"/>
    </location>
</feature>
<gene>
    <name evidence="2" type="ORF">D7V93_08100</name>
</gene>
<evidence type="ECO:0000313" key="2">
    <source>
        <dbReference type="EMBL" id="RKH63914.1"/>
    </source>
</evidence>
<dbReference type="AlphaFoldDB" id="A0A3A8QL79"/>
<dbReference type="Proteomes" id="UP000272888">
    <property type="component" value="Unassembled WGS sequence"/>
</dbReference>
<comment type="caution">
    <text evidence="2">The sequence shown here is derived from an EMBL/GenBank/DDBJ whole genome shotgun (WGS) entry which is preliminary data.</text>
</comment>
<dbReference type="RefSeq" id="WP_120642832.1">
    <property type="nucleotide sequence ID" value="NZ_RAWB01000057.1"/>
</dbReference>
<proteinExistence type="predicted"/>
<evidence type="ECO:0008006" key="4">
    <source>
        <dbReference type="Google" id="ProtNLM"/>
    </source>
</evidence>
<evidence type="ECO:0000256" key="1">
    <source>
        <dbReference type="SAM" id="Phobius"/>
    </source>
</evidence>
<feature type="transmembrane region" description="Helical" evidence="1">
    <location>
        <begin position="73"/>
        <end position="94"/>
    </location>
</feature>